<comment type="caution">
    <text evidence="1">The sequence shown here is derived from an EMBL/GenBank/DDBJ whole genome shotgun (WGS) entry which is preliminary data.</text>
</comment>
<evidence type="ECO:0000313" key="1">
    <source>
        <dbReference type="EMBL" id="NJC40067.1"/>
    </source>
</evidence>
<organism evidence="1 2">
    <name type="scientific">Brevundimonas alba</name>
    <dbReference type="NCBI Taxonomy" id="74314"/>
    <lineage>
        <taxon>Bacteria</taxon>
        <taxon>Pseudomonadati</taxon>
        <taxon>Pseudomonadota</taxon>
        <taxon>Alphaproteobacteria</taxon>
        <taxon>Caulobacterales</taxon>
        <taxon>Caulobacteraceae</taxon>
        <taxon>Brevundimonas</taxon>
    </lineage>
</organism>
<evidence type="ECO:0000313" key="2">
    <source>
        <dbReference type="Proteomes" id="UP000587415"/>
    </source>
</evidence>
<dbReference type="AlphaFoldDB" id="A0A7X5YI85"/>
<dbReference type="EMBL" id="JAATJM010000001">
    <property type="protein sequence ID" value="NJC40067.1"/>
    <property type="molecule type" value="Genomic_DNA"/>
</dbReference>
<dbReference type="Proteomes" id="UP000587415">
    <property type="component" value="Unassembled WGS sequence"/>
</dbReference>
<dbReference type="RefSeq" id="WP_168044985.1">
    <property type="nucleotide sequence ID" value="NZ_JAATJM010000001.1"/>
</dbReference>
<reference evidence="1 2" key="1">
    <citation type="submission" date="2020-03" db="EMBL/GenBank/DDBJ databases">
        <title>Genomic Encyclopedia of Type Strains, Phase IV (KMG-IV): sequencing the most valuable type-strain genomes for metagenomic binning, comparative biology and taxonomic classification.</title>
        <authorList>
            <person name="Goeker M."/>
        </authorList>
    </citation>
    <scope>NUCLEOTIDE SEQUENCE [LARGE SCALE GENOMIC DNA]</scope>
    <source>
        <strain evidence="1 2">DSM 4736</strain>
    </source>
</reference>
<proteinExistence type="predicted"/>
<protein>
    <submittedName>
        <fullName evidence="1">Uncharacterized protein</fullName>
    </submittedName>
</protein>
<sequence length="115" mass="12875">MLIDHPALSDKDRTPPAAVAKAALKGLELREEHGRGGTEVGVRRAEQLGARETVSDRDIKSMYSYFARHAVDKYGRDWDNRARPSAGYIAWQLWGGDAGREWIDGLRARLREAQG</sequence>
<keyword evidence="2" id="KW-1185">Reference proteome</keyword>
<gene>
    <name evidence="1" type="ORF">GGQ87_000325</name>
</gene>
<name>A0A7X5YI85_9CAUL</name>
<accession>A0A7X5YI85</accession>